<comment type="similarity">
    <text evidence="7">Belongs to the AP2/ERF transcription factor family. ERF subfamily.</text>
</comment>
<name>A0A144LHA6_9BRYO</name>
<dbReference type="GO" id="GO:0003677">
    <property type="term" value="F:DNA binding"/>
    <property type="evidence" value="ECO:0007669"/>
    <property type="project" value="UniProtKB-KW"/>
</dbReference>
<comment type="subcellular location">
    <subcellularLocation>
        <location evidence="1">Nucleus</location>
    </subcellularLocation>
</comment>
<dbReference type="SUPFAM" id="SSF54171">
    <property type="entry name" value="DNA-binding domain"/>
    <property type="match status" value="1"/>
</dbReference>
<reference evidence="9" key="1">
    <citation type="journal article" date="2016" name="J. Plant Physiol.">
        <title>Novel DREB A-5 subgroup transcription factors from desert moss (Syntrichia caninervis) confers multiple abiotic stress tolerance to yeast.</title>
        <authorList>
            <person name="Li H."/>
            <person name="Zhang D."/>
            <person name="Li X."/>
            <person name="Guan K."/>
            <person name="Yang H."/>
        </authorList>
    </citation>
    <scope>NUCLEOTIDE SEQUENCE</scope>
</reference>
<dbReference type="FunFam" id="3.30.730.10:FF:000001">
    <property type="entry name" value="Ethylene-responsive transcription factor 2"/>
    <property type="match status" value="1"/>
</dbReference>
<keyword evidence="3" id="KW-0238">DNA-binding</keyword>
<keyword evidence="6" id="KW-0539">Nucleus</keyword>
<dbReference type="InterPro" id="IPR001471">
    <property type="entry name" value="AP2/ERF_dom"/>
</dbReference>
<protein>
    <submittedName>
        <fullName evidence="9">Dehydration-responsive element-binding protein 5-4</fullName>
    </submittedName>
</protein>
<dbReference type="PANTHER" id="PTHR31985">
    <property type="entry name" value="ETHYLENE-RESPONSIVE TRANSCRIPTION FACTOR ERF042-RELATED"/>
    <property type="match status" value="1"/>
</dbReference>
<dbReference type="AlphaFoldDB" id="A0A144LHA6"/>
<dbReference type="CDD" id="cd00018">
    <property type="entry name" value="AP2"/>
    <property type="match status" value="1"/>
</dbReference>
<dbReference type="PRINTS" id="PR00367">
    <property type="entry name" value="ETHRSPELEMNT"/>
</dbReference>
<sequence>MVDKRVAPKLAAKRGGRLLKQLTTPIAKSAKLDSHSTTAAPRTSYRGVRMRAWGRWVTEVRDPSSKERIWLGSFSTAEMAARAYDAAVVCLKGPSAPELNFPGSTYHAVPDQSRSPKDIQAVAAAAATASVPAAAPIELVCEDDHQSVEKWIDAELFGDSYSWGVDDEEVPLQWVESVEFTASSRCAFEESVVEFDSSLWCFS</sequence>
<dbReference type="PROSITE" id="PS51032">
    <property type="entry name" value="AP2_ERF"/>
    <property type="match status" value="1"/>
</dbReference>
<dbReference type="EMBL" id="KU613412">
    <property type="protein sequence ID" value="AMT92112.1"/>
    <property type="molecule type" value="mRNA"/>
</dbReference>
<proteinExistence type="evidence at transcript level"/>
<evidence type="ECO:0000313" key="9">
    <source>
        <dbReference type="EMBL" id="AMT92112.1"/>
    </source>
</evidence>
<feature type="domain" description="AP2/ERF" evidence="8">
    <location>
        <begin position="44"/>
        <end position="102"/>
    </location>
</feature>
<keyword evidence="5" id="KW-0804">Transcription</keyword>
<evidence type="ECO:0000259" key="8">
    <source>
        <dbReference type="PROSITE" id="PS51032"/>
    </source>
</evidence>
<keyword evidence="4" id="KW-0010">Activator</keyword>
<organism evidence="9">
    <name type="scientific">Syntrichia caninervis</name>
    <dbReference type="NCBI Taxonomy" id="200751"/>
    <lineage>
        <taxon>Eukaryota</taxon>
        <taxon>Viridiplantae</taxon>
        <taxon>Streptophyta</taxon>
        <taxon>Embryophyta</taxon>
        <taxon>Bryophyta</taxon>
        <taxon>Bryophytina</taxon>
        <taxon>Bryopsida</taxon>
        <taxon>Dicranidae</taxon>
        <taxon>Pottiales</taxon>
        <taxon>Pottiaceae</taxon>
        <taxon>Syntrichia</taxon>
    </lineage>
</organism>
<gene>
    <name evidence="9" type="primary">DREB5-4</name>
</gene>
<dbReference type="InterPro" id="IPR036955">
    <property type="entry name" value="AP2/ERF_dom_sf"/>
</dbReference>
<keyword evidence="2" id="KW-0805">Transcription regulation</keyword>
<dbReference type="InterPro" id="IPR051032">
    <property type="entry name" value="AP2/ERF_TF_ERF_subfamily"/>
</dbReference>
<evidence type="ECO:0000256" key="1">
    <source>
        <dbReference type="ARBA" id="ARBA00004123"/>
    </source>
</evidence>
<dbReference type="InterPro" id="IPR016177">
    <property type="entry name" value="DNA-bd_dom_sf"/>
</dbReference>
<dbReference type="Gene3D" id="3.30.730.10">
    <property type="entry name" value="AP2/ERF domain"/>
    <property type="match status" value="1"/>
</dbReference>
<evidence type="ECO:0000256" key="6">
    <source>
        <dbReference type="ARBA" id="ARBA00023242"/>
    </source>
</evidence>
<evidence type="ECO:0000256" key="4">
    <source>
        <dbReference type="ARBA" id="ARBA00023159"/>
    </source>
</evidence>
<dbReference type="GO" id="GO:0003700">
    <property type="term" value="F:DNA-binding transcription factor activity"/>
    <property type="evidence" value="ECO:0007669"/>
    <property type="project" value="InterPro"/>
</dbReference>
<evidence type="ECO:0000256" key="7">
    <source>
        <dbReference type="ARBA" id="ARBA00024343"/>
    </source>
</evidence>
<dbReference type="PANTHER" id="PTHR31985:SF312">
    <property type="entry name" value="AP2_ERF DOMAIN-CONTAINING PROTEIN"/>
    <property type="match status" value="1"/>
</dbReference>
<evidence type="ECO:0000256" key="3">
    <source>
        <dbReference type="ARBA" id="ARBA00023125"/>
    </source>
</evidence>
<accession>A0A144LHA6</accession>
<dbReference type="GO" id="GO:0005634">
    <property type="term" value="C:nucleus"/>
    <property type="evidence" value="ECO:0007669"/>
    <property type="project" value="UniProtKB-SubCell"/>
</dbReference>
<dbReference type="Pfam" id="PF00847">
    <property type="entry name" value="AP2"/>
    <property type="match status" value="1"/>
</dbReference>
<evidence type="ECO:0000256" key="2">
    <source>
        <dbReference type="ARBA" id="ARBA00023015"/>
    </source>
</evidence>
<dbReference type="SMART" id="SM00380">
    <property type="entry name" value="AP2"/>
    <property type="match status" value="1"/>
</dbReference>
<evidence type="ECO:0000256" key="5">
    <source>
        <dbReference type="ARBA" id="ARBA00023163"/>
    </source>
</evidence>